<evidence type="ECO:0000313" key="1">
    <source>
        <dbReference type="Proteomes" id="UP000095286"/>
    </source>
</evidence>
<protein>
    <submittedName>
        <fullName evidence="2">EGF-like domain-containing protein</fullName>
    </submittedName>
</protein>
<sequence length="2134" mass="232828">MNYGVGLSAVKKVIFVCRMSTLSWLFCLAAICLANADTSLERLKWARVFDSNNETLSQIHELAANGAYMSCSVGWTGAFCESPICITKSIVKEASPNDTPLIDTKNLQNGCVGTLEVPVDSYMTHLIVSVHASAGAPAVILTDFGNRNYLPISSNISPGTSVFFYEVLTAGTYSISIDNQNTVTTYCIVKANAILKPSSFLLGGGFVVNPNSDVLVNPAATVPNYFAVTAQSLQAPGIVGSVRVRVNDIYAADWVAPLTPRYNCGYNYYAGMYVCDNKNTYTYTVDGVDDQGAAFRRTDKFLCIAPPLTPTPTPTGPAPTFCMNGGSLVGATTTTITCLCTEYFSGATCDQVVCMNGGTSIGGNACNCKIGFSGINCQDVSCPDAGVIGFGIDFKTLILVVRLSQPVLNNLGGVISSMQLNDQFTTAEGLEVYRSYFLITVNNNVITQQYYRDPVKFYADALALTTNTPVPAVGCSDSLINAMETVFDMQSLYSKSAVYVVTDALATQNEDYFQVLHRNTFRKLPIYVFYINDANALCNTDTLQLGYRAYETIARRSGGLVLNIPQASLAEAVERVQDGTGFKMNMASMNDYRSCNMKGYTTFFVDKSASKIFILATGTVLTVQVTLPDFTQKTIAPLFAQGNSYVFDLIDGDVMVGEYLLLIQSNGGTMMPCNYRVLMRSEYELFTAEATNIVNNYDFADPIYNTPSHMLAQFSGLPATIKDPFRLYAEMTVYANDATGNQIPVYFSNGIYRSKCDFQLYFGAFTCKTPDQELLITVYADDSNGYTIQRTIPAVCASIQLTPAPPGTCQNGGVPNPYNNATCICQQNWNGQFCEQITCQNGGIATNGLCQCPPGTAGQFCDVNSCTTTATGVTFSTEQKTLVFVVNVGQNMNLAVENLNVDIGDMIRDIQTTSATFISEYVLVAYNTSWYQGIYDGNSATDFQSAFNLLTSYPAMSSAPADGDCSGPLITAIGLGQLYAYGQESLMFVFTNADSKNSDQENESYTQVILTLEESKTVLNVVVPKQGLCNNLGTTLSDRMTSLLEFTLGDIFLTDNPGAYLSWIPTLYASGQNAWGYSIDCTANPITYYVAVDQWSQSFTIDAHGTNMQISVLDPNGNDAVAMYQNQIISDPANIINQYVIPCDSKRDITANGYCYGTHVTGPLSWNDAQVICHQTKNSYVLDINSAQEEKSIEDLLKGATIWLGLKRGVDGVWRWDAPDGATQQPLGAYSKWFTQPTAADGNCAVLKRDTNSQIYYWYPIDCTTQNLFICQKPRYGQVISPDGESGNLLPPGIWTVRLAGTGKCYFKGRIQSNIQVYYGFSTDVHSDVAGPYANLDSTNNRFIATTTGLNAMNYENFINKVDGNLNYAFMYKVNETSTIPAALLTPLTFQKRERCAYKTVSQAFSCPDKGTSLASAQYIVKFSGIDQFGNLFERFTTAACYKYAKSCANGGFSYNGKCTCPPNFSGPNCQNRICLNNGQVNGQGGCTCQSDFTGASCESPVCEIQYTPNFKDDGKTLAIMIEQSYGTTSTIQMLIFKLKSIIQNVLQGPESHWFSNYILIPFDQTINQPQWAPIVSSSNIDDIINGLKAIPKAQCAGNLDCPTGASCNRPIYNTLNNLLNRPEFARPNSQVLLFTRSGAADHDFLDVFTTIQQKKPVINIILPDVDSPCSQGYATPESRGLMRLASSSNGNVYVSTSREAVLSLLPNFLPTLYTTNLIEGQRARNCTNDISLFQIDGSMTTFTISYVGGNDAVLKLYGPKGTLITLPTPVFFSDYNQLYVIQVTPTGDNSPGTYRLISKTASQFCGVYVHGNSQIEVFVGYAPVTDHLGGATQDDGDFAPVMNVGVSNVIMLHANNLANGFIYFIQLYSDRGMFFTSDVASRTSCSYEYYTTETFTCQFENFEGAIYGIDNMGNNFRRVFSGSCLNQLPALPPPPARCDLSSLMRDYYFMIDNSLNTNLINLRSIAIAAMGSFFNGNTNNTRVAGTSVANAALSKFTLLDSESPAIVGDLFLKLTQGNTPNQNMFDAFTYAVTEAQNAQGGYRTDPNVRHTMVYITSNTNFMNNGDFQGLLSTIKKSGQWGLLVVGVNVAVTPQLEALTSPKCRYISNDANYQTNAVNFIQGHACRRFASCAE</sequence>
<proteinExistence type="predicted"/>
<dbReference type="WBParaSite" id="RSKR_0000822900.1">
    <property type="protein sequence ID" value="RSKR_0000822900.1"/>
    <property type="gene ID" value="RSKR_0000822900"/>
</dbReference>
<reference evidence="2" key="1">
    <citation type="submission" date="2016-11" db="UniProtKB">
        <authorList>
            <consortium name="WormBaseParasite"/>
        </authorList>
    </citation>
    <scope>IDENTIFICATION</scope>
    <source>
        <strain evidence="2">KR3021</strain>
    </source>
</reference>
<evidence type="ECO:0000313" key="2">
    <source>
        <dbReference type="WBParaSite" id="RSKR_0000822900.1"/>
    </source>
</evidence>
<organism evidence="1 2">
    <name type="scientific">Rhabditophanes sp. KR3021</name>
    <dbReference type="NCBI Taxonomy" id="114890"/>
    <lineage>
        <taxon>Eukaryota</taxon>
        <taxon>Metazoa</taxon>
        <taxon>Ecdysozoa</taxon>
        <taxon>Nematoda</taxon>
        <taxon>Chromadorea</taxon>
        <taxon>Rhabditida</taxon>
        <taxon>Tylenchina</taxon>
        <taxon>Panagrolaimomorpha</taxon>
        <taxon>Strongyloidoidea</taxon>
        <taxon>Alloionematidae</taxon>
        <taxon>Rhabditophanes</taxon>
    </lineage>
</organism>
<accession>A0AC35U6M0</accession>
<name>A0AC35U6M0_9BILA</name>
<dbReference type="Proteomes" id="UP000095286">
    <property type="component" value="Unplaced"/>
</dbReference>